<dbReference type="AlphaFoldDB" id="A0A5M9JLE4"/>
<protein>
    <recommendedName>
        <fullName evidence="6">Flavin reductase like domain-containing protein</fullName>
    </recommendedName>
</protein>
<evidence type="ECO:0000256" key="3">
    <source>
        <dbReference type="ARBA" id="ARBA00022643"/>
    </source>
</evidence>
<feature type="compositionally biased region" description="Polar residues" evidence="5">
    <location>
        <begin position="44"/>
        <end position="53"/>
    </location>
</feature>
<dbReference type="PANTHER" id="PTHR33798:SF5">
    <property type="entry name" value="FLAVIN REDUCTASE LIKE DOMAIN-CONTAINING PROTEIN"/>
    <property type="match status" value="1"/>
</dbReference>
<feature type="domain" description="Flavin reductase like" evidence="6">
    <location>
        <begin position="132"/>
        <end position="286"/>
    </location>
</feature>
<dbReference type="InterPro" id="IPR012349">
    <property type="entry name" value="Split_barrel_FMN-bd"/>
</dbReference>
<sequence length="342" mass="37361">MSIRYLGLRSPLQTAIRPSLKTNLPLQASRKSTTVKPQPPPPNSKMSSSTQQRADAEKLINRNPHPDFKSVEASRAPWDGSQSWNLTQTVSPSWKLGSGANDNGASLQVPHVEIDPYEEGRPAVYNYKLLISSIIPRPIGFVSTRSADGKSTNLAPFSYFNMINHDPPLFTLGYAGGLENAKDSLKNLKETGECTINIISEHFIEAANATSINAPYGESEWAFSGLSPAESKTVKASRVAEAHFSVEGKLESLKEYESRATPGKKTGVLAVVEGTRFWVRENAINKEKNIVDPAVLKPISRLGGITYGRTTQGVELPRPDYDTVVGKDEEAKKLVKAKLEGQ</sequence>
<dbReference type="SUPFAM" id="SSF50475">
    <property type="entry name" value="FMN-binding split barrel"/>
    <property type="match status" value="1"/>
</dbReference>
<evidence type="ECO:0000313" key="8">
    <source>
        <dbReference type="Proteomes" id="UP000322873"/>
    </source>
</evidence>
<gene>
    <name evidence="7" type="ORF">EYC84_007793</name>
</gene>
<dbReference type="InterPro" id="IPR002563">
    <property type="entry name" value="Flavin_Rdtase-like_dom"/>
</dbReference>
<dbReference type="PANTHER" id="PTHR33798">
    <property type="entry name" value="FLAVOPROTEIN OXYGENASE"/>
    <property type="match status" value="1"/>
</dbReference>
<comment type="similarity">
    <text evidence="4">Belongs to the flavoredoxin family.</text>
</comment>
<feature type="region of interest" description="Disordered" evidence="5">
    <location>
        <begin position="18"/>
        <end position="55"/>
    </location>
</feature>
<dbReference type="SMART" id="SM00903">
    <property type="entry name" value="Flavin_Reduct"/>
    <property type="match status" value="1"/>
</dbReference>
<name>A0A5M9JLE4_MONFR</name>
<dbReference type="EMBL" id="VICG01000009">
    <property type="protein sequence ID" value="KAA8568809.1"/>
    <property type="molecule type" value="Genomic_DNA"/>
</dbReference>
<reference evidence="7 8" key="1">
    <citation type="submission" date="2019-06" db="EMBL/GenBank/DDBJ databases">
        <title>Genome Sequence of the Brown Rot Fungal Pathogen Monilinia fructicola.</title>
        <authorList>
            <person name="De Miccolis Angelini R.M."/>
            <person name="Landi L."/>
            <person name="Abate D."/>
            <person name="Pollastro S."/>
            <person name="Romanazzi G."/>
            <person name="Faretra F."/>
        </authorList>
    </citation>
    <scope>NUCLEOTIDE SEQUENCE [LARGE SCALE GENOMIC DNA]</scope>
    <source>
        <strain evidence="7 8">Mfrc123</strain>
    </source>
</reference>
<proteinExistence type="inferred from homology"/>
<keyword evidence="3" id="KW-0288">FMN</keyword>
<feature type="compositionally biased region" description="Polar residues" evidence="5">
    <location>
        <begin position="20"/>
        <end position="36"/>
    </location>
</feature>
<comment type="caution">
    <text evidence="7">The sequence shown here is derived from an EMBL/GenBank/DDBJ whole genome shotgun (WGS) entry which is preliminary data.</text>
</comment>
<evidence type="ECO:0000256" key="5">
    <source>
        <dbReference type="SAM" id="MobiDB-lite"/>
    </source>
</evidence>
<keyword evidence="2" id="KW-0285">Flavoprotein</keyword>
<evidence type="ECO:0000259" key="6">
    <source>
        <dbReference type="SMART" id="SM00903"/>
    </source>
</evidence>
<dbReference type="GO" id="GO:0010181">
    <property type="term" value="F:FMN binding"/>
    <property type="evidence" value="ECO:0007669"/>
    <property type="project" value="InterPro"/>
</dbReference>
<keyword evidence="8" id="KW-1185">Reference proteome</keyword>
<dbReference type="Pfam" id="PF01613">
    <property type="entry name" value="Flavin_Reduct"/>
    <property type="match status" value="1"/>
</dbReference>
<dbReference type="VEuPathDB" id="FungiDB:MFRU_017g00170"/>
<evidence type="ECO:0000313" key="7">
    <source>
        <dbReference type="EMBL" id="KAA8568809.1"/>
    </source>
</evidence>
<evidence type="ECO:0000256" key="2">
    <source>
        <dbReference type="ARBA" id="ARBA00022630"/>
    </source>
</evidence>
<evidence type="ECO:0000256" key="1">
    <source>
        <dbReference type="ARBA" id="ARBA00001917"/>
    </source>
</evidence>
<dbReference type="Gene3D" id="2.30.110.10">
    <property type="entry name" value="Electron Transport, Fmn-binding Protein, Chain A"/>
    <property type="match status" value="1"/>
</dbReference>
<dbReference type="Proteomes" id="UP000322873">
    <property type="component" value="Unassembled WGS sequence"/>
</dbReference>
<comment type="cofactor">
    <cofactor evidence="1">
        <name>FMN</name>
        <dbReference type="ChEBI" id="CHEBI:58210"/>
    </cofactor>
</comment>
<evidence type="ECO:0000256" key="4">
    <source>
        <dbReference type="ARBA" id="ARBA00038054"/>
    </source>
</evidence>
<accession>A0A5M9JLE4</accession>
<organism evidence="7 8">
    <name type="scientific">Monilinia fructicola</name>
    <name type="common">Brown rot fungus</name>
    <name type="synonym">Ciboria fructicola</name>
    <dbReference type="NCBI Taxonomy" id="38448"/>
    <lineage>
        <taxon>Eukaryota</taxon>
        <taxon>Fungi</taxon>
        <taxon>Dikarya</taxon>
        <taxon>Ascomycota</taxon>
        <taxon>Pezizomycotina</taxon>
        <taxon>Leotiomycetes</taxon>
        <taxon>Helotiales</taxon>
        <taxon>Sclerotiniaceae</taxon>
        <taxon>Monilinia</taxon>
    </lineage>
</organism>